<dbReference type="OrthoDB" id="2390483at2759"/>
<dbReference type="EMBL" id="JAAAIN010000411">
    <property type="protein sequence ID" value="KAG0314894.1"/>
    <property type="molecule type" value="Genomic_DNA"/>
</dbReference>
<protein>
    <submittedName>
        <fullName evidence="1">Uncharacterized protein</fullName>
    </submittedName>
</protein>
<evidence type="ECO:0000313" key="1">
    <source>
        <dbReference type="EMBL" id="KAG0314894.1"/>
    </source>
</evidence>
<organism evidence="1 2">
    <name type="scientific">Linnemannia gamsii</name>
    <dbReference type="NCBI Taxonomy" id="64522"/>
    <lineage>
        <taxon>Eukaryota</taxon>
        <taxon>Fungi</taxon>
        <taxon>Fungi incertae sedis</taxon>
        <taxon>Mucoromycota</taxon>
        <taxon>Mortierellomycotina</taxon>
        <taxon>Mortierellomycetes</taxon>
        <taxon>Mortierellales</taxon>
        <taxon>Mortierellaceae</taxon>
        <taxon>Linnemannia</taxon>
    </lineage>
</organism>
<accession>A0A9P6RCV6</accession>
<keyword evidence="2" id="KW-1185">Reference proteome</keyword>
<dbReference type="AlphaFoldDB" id="A0A9P6RCV6"/>
<dbReference type="Proteomes" id="UP000823405">
    <property type="component" value="Unassembled WGS sequence"/>
</dbReference>
<proteinExistence type="predicted"/>
<sequence>MGKKSATPAVNPKQNCACGRHAMGDKEACRFCPNVVCDSCREEYCCGPICEKCNDDRKTLMTCDSCKDPVCEKCIVITKGAREGNQCKKCKNKTGATVPANANANEATVGA</sequence>
<evidence type="ECO:0000313" key="2">
    <source>
        <dbReference type="Proteomes" id="UP000823405"/>
    </source>
</evidence>
<comment type="caution">
    <text evidence="1">The sequence shown here is derived from an EMBL/GenBank/DDBJ whole genome shotgun (WGS) entry which is preliminary data.</text>
</comment>
<reference evidence="1" key="1">
    <citation type="journal article" date="2020" name="Fungal Divers.">
        <title>Resolving the Mortierellaceae phylogeny through synthesis of multi-gene phylogenetics and phylogenomics.</title>
        <authorList>
            <person name="Vandepol N."/>
            <person name="Liber J."/>
            <person name="Desiro A."/>
            <person name="Na H."/>
            <person name="Kennedy M."/>
            <person name="Barry K."/>
            <person name="Grigoriev I.V."/>
            <person name="Miller A.N."/>
            <person name="O'Donnell K."/>
            <person name="Stajich J.E."/>
            <person name="Bonito G."/>
        </authorList>
    </citation>
    <scope>NUCLEOTIDE SEQUENCE</scope>
    <source>
        <strain evidence="1">NVP60</strain>
    </source>
</reference>
<name>A0A9P6RCV6_9FUNG</name>
<gene>
    <name evidence="1" type="ORF">BGZ97_008853</name>
</gene>